<dbReference type="EC" id="2.7.13.3" evidence="2"/>
<keyword evidence="6" id="KW-0418">Kinase</keyword>
<evidence type="ECO:0000256" key="3">
    <source>
        <dbReference type="ARBA" id="ARBA00022553"/>
    </source>
</evidence>
<dbReference type="RefSeq" id="WP_089759790.1">
    <property type="nucleotide sequence ID" value="NZ_BKAT01000005.1"/>
</dbReference>
<keyword evidence="7" id="KW-1185">Reference proteome</keyword>
<feature type="transmembrane region" description="Helical" evidence="4">
    <location>
        <begin position="35"/>
        <end position="53"/>
    </location>
</feature>
<keyword evidence="3" id="KW-0597">Phosphoprotein</keyword>
<dbReference type="AlphaFoldDB" id="A0A1H3ZKN7"/>
<dbReference type="Pfam" id="PF02518">
    <property type="entry name" value="HATPase_c"/>
    <property type="match status" value="1"/>
</dbReference>
<gene>
    <name evidence="6" type="ORF">SAMN05660909_01273</name>
</gene>
<feature type="transmembrane region" description="Helical" evidence="4">
    <location>
        <begin position="162"/>
        <end position="182"/>
    </location>
</feature>
<feature type="domain" description="Histidine kinase" evidence="5">
    <location>
        <begin position="213"/>
        <end position="428"/>
    </location>
</feature>
<evidence type="ECO:0000313" key="6">
    <source>
        <dbReference type="EMBL" id="SEA24230.1"/>
    </source>
</evidence>
<dbReference type="Gene3D" id="3.30.565.10">
    <property type="entry name" value="Histidine kinase-like ATPase, C-terminal domain"/>
    <property type="match status" value="1"/>
</dbReference>
<dbReference type="CDD" id="cd00082">
    <property type="entry name" value="HisKA"/>
    <property type="match status" value="1"/>
</dbReference>
<feature type="transmembrane region" description="Helical" evidence="4">
    <location>
        <begin position="59"/>
        <end position="79"/>
    </location>
</feature>
<dbReference type="SMART" id="SM00387">
    <property type="entry name" value="HATPase_c"/>
    <property type="match status" value="1"/>
</dbReference>
<dbReference type="STRING" id="408074.SAMN05660909_01273"/>
<dbReference type="InterPro" id="IPR003594">
    <property type="entry name" value="HATPase_dom"/>
</dbReference>
<sequence>MRELLSSYLARVWNNIINVGIYPFMPYIEARRTKLLNLMALPGACLMFIYVVINIVTGRYTLAALNLLNMSSAVTLLVLHKQRMYLSARLVLIGISIIIYTISGLYFHNGAEYLLLLLLIAIILIYDKWWVVICLGGLAIIAFIAVVLFPQPAILGKPVSQVQVWSNIIGATICILVNLVFFKHIQTDNQRAIEKQRQALLAMNKDKEKLFSILAHDIRGPLATLEGVLDMFHQGLVDNNYMKDTTSMLQEKISQFGGTLDNLLRWSTRSMQGIQTTPTNFSILSVLEEVIAFFDLAIQQKKIRVDTRVPPQHFIRADRDQVAVIFRNLFSNALKFSNEYGAIRIATTETDHRISIRISDEGIGMSHRQVNTLFTSSRQPQNGTSGERGFGLGLLLSHEFTVLNQGTIQVESHPGKGTAFTILLPKGAQGDEDDDDL</sequence>
<keyword evidence="4" id="KW-1133">Transmembrane helix</keyword>
<evidence type="ECO:0000313" key="7">
    <source>
        <dbReference type="Proteomes" id="UP000199656"/>
    </source>
</evidence>
<protein>
    <recommendedName>
        <fullName evidence="2">histidine kinase</fullName>
        <ecNumber evidence="2">2.7.13.3</ecNumber>
    </recommendedName>
</protein>
<dbReference type="InterPro" id="IPR003661">
    <property type="entry name" value="HisK_dim/P_dom"/>
</dbReference>
<accession>A0A1H3ZKN7</accession>
<dbReference type="PRINTS" id="PR00344">
    <property type="entry name" value="BCTRLSENSOR"/>
</dbReference>
<evidence type="ECO:0000259" key="5">
    <source>
        <dbReference type="PROSITE" id="PS50109"/>
    </source>
</evidence>
<dbReference type="Proteomes" id="UP000199656">
    <property type="component" value="Unassembled WGS sequence"/>
</dbReference>
<evidence type="ECO:0000256" key="1">
    <source>
        <dbReference type="ARBA" id="ARBA00000085"/>
    </source>
</evidence>
<dbReference type="InterPro" id="IPR004358">
    <property type="entry name" value="Sig_transdc_His_kin-like_C"/>
</dbReference>
<dbReference type="GO" id="GO:0000155">
    <property type="term" value="F:phosphorelay sensor kinase activity"/>
    <property type="evidence" value="ECO:0007669"/>
    <property type="project" value="InterPro"/>
</dbReference>
<dbReference type="PANTHER" id="PTHR43547:SF2">
    <property type="entry name" value="HYBRID SIGNAL TRANSDUCTION HISTIDINE KINASE C"/>
    <property type="match status" value="1"/>
</dbReference>
<dbReference type="SUPFAM" id="SSF55874">
    <property type="entry name" value="ATPase domain of HSP90 chaperone/DNA topoisomerase II/histidine kinase"/>
    <property type="match status" value="1"/>
</dbReference>
<dbReference type="EMBL" id="FNRL01000004">
    <property type="protein sequence ID" value="SEA24230.1"/>
    <property type="molecule type" value="Genomic_DNA"/>
</dbReference>
<name>A0A1H3ZKN7_9BACT</name>
<reference evidence="7" key="1">
    <citation type="submission" date="2016-10" db="EMBL/GenBank/DDBJ databases">
        <authorList>
            <person name="Varghese N."/>
            <person name="Submissions S."/>
        </authorList>
    </citation>
    <scope>NUCLEOTIDE SEQUENCE [LARGE SCALE GENOMIC DNA]</scope>
    <source>
        <strain evidence="7">DSM 23920</strain>
    </source>
</reference>
<dbReference type="InterPro" id="IPR005467">
    <property type="entry name" value="His_kinase_dom"/>
</dbReference>
<feature type="transmembrane region" description="Helical" evidence="4">
    <location>
        <begin position="113"/>
        <end position="131"/>
    </location>
</feature>
<dbReference type="InterPro" id="IPR036890">
    <property type="entry name" value="HATPase_C_sf"/>
</dbReference>
<keyword evidence="6" id="KW-0808">Transferase</keyword>
<organism evidence="6 7">
    <name type="scientific">Chitinophaga terrae</name>
    <name type="common">ex Kim and Jung 2007</name>
    <dbReference type="NCBI Taxonomy" id="408074"/>
    <lineage>
        <taxon>Bacteria</taxon>
        <taxon>Pseudomonadati</taxon>
        <taxon>Bacteroidota</taxon>
        <taxon>Chitinophagia</taxon>
        <taxon>Chitinophagales</taxon>
        <taxon>Chitinophagaceae</taxon>
        <taxon>Chitinophaga</taxon>
    </lineage>
</organism>
<dbReference type="Gene3D" id="1.10.287.130">
    <property type="match status" value="1"/>
</dbReference>
<keyword evidence="4" id="KW-0812">Transmembrane</keyword>
<dbReference type="OrthoDB" id="9810447at2"/>
<keyword evidence="4" id="KW-0472">Membrane</keyword>
<dbReference type="InterPro" id="IPR036097">
    <property type="entry name" value="HisK_dim/P_sf"/>
</dbReference>
<feature type="transmembrane region" description="Helical" evidence="4">
    <location>
        <begin position="138"/>
        <end position="156"/>
    </location>
</feature>
<dbReference type="PANTHER" id="PTHR43547">
    <property type="entry name" value="TWO-COMPONENT HISTIDINE KINASE"/>
    <property type="match status" value="1"/>
</dbReference>
<proteinExistence type="predicted"/>
<dbReference type="SUPFAM" id="SSF47384">
    <property type="entry name" value="Homodimeric domain of signal transducing histidine kinase"/>
    <property type="match status" value="1"/>
</dbReference>
<evidence type="ECO:0000256" key="2">
    <source>
        <dbReference type="ARBA" id="ARBA00012438"/>
    </source>
</evidence>
<evidence type="ECO:0000256" key="4">
    <source>
        <dbReference type="SAM" id="Phobius"/>
    </source>
</evidence>
<dbReference type="PROSITE" id="PS50109">
    <property type="entry name" value="HIS_KIN"/>
    <property type="match status" value="1"/>
</dbReference>
<comment type="catalytic activity">
    <reaction evidence="1">
        <text>ATP + protein L-histidine = ADP + protein N-phospho-L-histidine.</text>
        <dbReference type="EC" id="2.7.13.3"/>
    </reaction>
</comment>
<feature type="transmembrane region" description="Helical" evidence="4">
    <location>
        <begin position="86"/>
        <end position="107"/>
    </location>
</feature>